<dbReference type="InterPro" id="IPR013766">
    <property type="entry name" value="Thioredoxin_domain"/>
</dbReference>
<gene>
    <name evidence="5" type="ORF">B0F88_103262</name>
</gene>
<evidence type="ECO:0000313" key="6">
    <source>
        <dbReference type="Proteomes" id="UP000238071"/>
    </source>
</evidence>
<dbReference type="InterPro" id="IPR013740">
    <property type="entry name" value="Redoxin"/>
</dbReference>
<dbReference type="CDD" id="cd02966">
    <property type="entry name" value="TlpA_like_family"/>
    <property type="match status" value="1"/>
</dbReference>
<dbReference type="Pfam" id="PF08534">
    <property type="entry name" value="Redoxin"/>
    <property type="match status" value="1"/>
</dbReference>
<dbReference type="InterPro" id="IPR036249">
    <property type="entry name" value="Thioredoxin-like_sf"/>
</dbReference>
<feature type="domain" description="Thioredoxin" evidence="4">
    <location>
        <begin position="30"/>
        <end position="171"/>
    </location>
</feature>
<comment type="subcellular location">
    <subcellularLocation>
        <location evidence="1">Cell envelope</location>
    </subcellularLocation>
</comment>
<keyword evidence="6" id="KW-1185">Reference proteome</keyword>
<dbReference type="PANTHER" id="PTHR42852">
    <property type="entry name" value="THIOL:DISULFIDE INTERCHANGE PROTEIN DSBE"/>
    <property type="match status" value="1"/>
</dbReference>
<dbReference type="AlphaFoldDB" id="A0A2S6H5S0"/>
<reference evidence="5 6" key="1">
    <citation type="submission" date="2018-02" db="EMBL/GenBank/DDBJ databases">
        <title>Subsurface microbial communities from deep shales in Ohio and West Virginia, USA.</title>
        <authorList>
            <person name="Wrighton K."/>
        </authorList>
    </citation>
    <scope>NUCLEOTIDE SEQUENCE [LARGE SCALE GENOMIC DNA]</scope>
    <source>
        <strain evidence="5 6">OWC-G53F</strain>
    </source>
</reference>
<dbReference type="GO" id="GO:0030313">
    <property type="term" value="C:cell envelope"/>
    <property type="evidence" value="ECO:0007669"/>
    <property type="project" value="UniProtKB-SubCell"/>
</dbReference>
<dbReference type="GO" id="GO:0016853">
    <property type="term" value="F:isomerase activity"/>
    <property type="evidence" value="ECO:0007669"/>
    <property type="project" value="UniProtKB-KW"/>
</dbReference>
<proteinExistence type="predicted"/>
<comment type="caution">
    <text evidence="5">The sequence shown here is derived from an EMBL/GenBank/DDBJ whole genome shotgun (WGS) entry which is preliminary data.</text>
</comment>
<dbReference type="PROSITE" id="PS00194">
    <property type="entry name" value="THIOREDOXIN_1"/>
    <property type="match status" value="1"/>
</dbReference>
<dbReference type="RefSeq" id="WP_104422915.1">
    <property type="nucleotide sequence ID" value="NZ_PTIY01000003.1"/>
</dbReference>
<dbReference type="PANTHER" id="PTHR42852:SF17">
    <property type="entry name" value="THIOREDOXIN-LIKE PROTEIN HI_1115"/>
    <property type="match status" value="1"/>
</dbReference>
<dbReference type="GO" id="GO:0015036">
    <property type="term" value="F:disulfide oxidoreductase activity"/>
    <property type="evidence" value="ECO:0007669"/>
    <property type="project" value="UniProtKB-ARBA"/>
</dbReference>
<keyword evidence="3" id="KW-0676">Redox-active center</keyword>
<protein>
    <submittedName>
        <fullName evidence="5">Thiol-disulfide isomerase/thioredoxin</fullName>
    </submittedName>
</protein>
<dbReference type="EMBL" id="PTIY01000003">
    <property type="protein sequence ID" value="PPK72824.1"/>
    <property type="molecule type" value="Genomic_DNA"/>
</dbReference>
<dbReference type="InterPro" id="IPR050553">
    <property type="entry name" value="Thioredoxin_ResA/DsbE_sf"/>
</dbReference>
<evidence type="ECO:0000256" key="1">
    <source>
        <dbReference type="ARBA" id="ARBA00004196"/>
    </source>
</evidence>
<keyword evidence="5" id="KW-0413">Isomerase</keyword>
<evidence type="ECO:0000256" key="2">
    <source>
        <dbReference type="ARBA" id="ARBA00022748"/>
    </source>
</evidence>
<dbReference type="InterPro" id="IPR017937">
    <property type="entry name" value="Thioredoxin_CS"/>
</dbReference>
<name>A0A2S6H5S0_9GAMM</name>
<dbReference type="OrthoDB" id="9788279at2"/>
<organism evidence="5 6">
    <name type="scientific">Methylobacter tundripaludum</name>
    <dbReference type="NCBI Taxonomy" id="173365"/>
    <lineage>
        <taxon>Bacteria</taxon>
        <taxon>Pseudomonadati</taxon>
        <taxon>Pseudomonadota</taxon>
        <taxon>Gammaproteobacteria</taxon>
        <taxon>Methylococcales</taxon>
        <taxon>Methylococcaceae</taxon>
        <taxon>Methylobacter</taxon>
    </lineage>
</organism>
<accession>A0A2S6H5S0</accession>
<evidence type="ECO:0000313" key="5">
    <source>
        <dbReference type="EMBL" id="PPK72824.1"/>
    </source>
</evidence>
<dbReference type="GO" id="GO:0017004">
    <property type="term" value="P:cytochrome complex assembly"/>
    <property type="evidence" value="ECO:0007669"/>
    <property type="project" value="UniProtKB-KW"/>
</dbReference>
<dbReference type="PROSITE" id="PS51352">
    <property type="entry name" value="THIOREDOXIN_2"/>
    <property type="match status" value="1"/>
</dbReference>
<dbReference type="Gene3D" id="3.40.30.10">
    <property type="entry name" value="Glutaredoxin"/>
    <property type="match status" value="1"/>
</dbReference>
<keyword evidence="2" id="KW-0201">Cytochrome c-type biogenesis</keyword>
<dbReference type="SUPFAM" id="SSF52833">
    <property type="entry name" value="Thioredoxin-like"/>
    <property type="match status" value="1"/>
</dbReference>
<sequence>MKQTSLIIVAAIIALGLGISARYFFPSAEKTGISVLPEFNLPDLSGRQHNISEWRGKALVINFWATWCPPCLKEIPDFVALQAQYADKGLQFIGIALEDREPVAEYTAATQINYPILLGGDNGIALSQQLGNAVGAVPYTLIVDPQGQIIFRHPGELSKQQIMEVVTPILN</sequence>
<evidence type="ECO:0000256" key="3">
    <source>
        <dbReference type="ARBA" id="ARBA00023284"/>
    </source>
</evidence>
<evidence type="ECO:0000259" key="4">
    <source>
        <dbReference type="PROSITE" id="PS51352"/>
    </source>
</evidence>
<dbReference type="Proteomes" id="UP000238071">
    <property type="component" value="Unassembled WGS sequence"/>
</dbReference>